<dbReference type="AlphaFoldDB" id="A0A417YAU9"/>
<comment type="caution">
    <text evidence="1">The sequence shown here is derived from an EMBL/GenBank/DDBJ whole genome shotgun (WGS) entry which is preliminary data.</text>
</comment>
<dbReference type="Proteomes" id="UP000285456">
    <property type="component" value="Unassembled WGS sequence"/>
</dbReference>
<dbReference type="OrthoDB" id="4411648at2"/>
<dbReference type="Pfam" id="PF08905">
    <property type="entry name" value="DUF1850"/>
    <property type="match status" value="1"/>
</dbReference>
<keyword evidence="2" id="KW-1185">Reference proteome</keyword>
<gene>
    <name evidence="1" type="ORF">D1B32_20445</name>
</gene>
<organism evidence="1 2">
    <name type="scientific">Oceanobacillus profundus</name>
    <dbReference type="NCBI Taxonomy" id="372463"/>
    <lineage>
        <taxon>Bacteria</taxon>
        <taxon>Bacillati</taxon>
        <taxon>Bacillota</taxon>
        <taxon>Bacilli</taxon>
        <taxon>Bacillales</taxon>
        <taxon>Bacillaceae</taxon>
        <taxon>Oceanobacillus</taxon>
    </lineage>
</organism>
<accession>A0A417YAU9</accession>
<proteinExistence type="predicted"/>
<dbReference type="RefSeq" id="WP_095313328.1">
    <property type="nucleotide sequence ID" value="NZ_JAMAWL010000002.1"/>
</dbReference>
<evidence type="ECO:0000313" key="1">
    <source>
        <dbReference type="EMBL" id="RHW29725.1"/>
    </source>
</evidence>
<dbReference type="InterPro" id="IPR015001">
    <property type="entry name" value="DUF1850"/>
</dbReference>
<name>A0A417YAU9_9BACI</name>
<reference evidence="1 2" key="1">
    <citation type="journal article" date="2007" name="Int. J. Syst. Evol. Microbiol.">
        <title>Oceanobacillus profundus sp. nov., isolated from a deep-sea sediment core.</title>
        <authorList>
            <person name="Kim Y.G."/>
            <person name="Choi D.H."/>
            <person name="Hyun S."/>
            <person name="Cho B.C."/>
        </authorList>
    </citation>
    <scope>NUCLEOTIDE SEQUENCE [LARGE SCALE GENOMIC DNA]</scope>
    <source>
        <strain evidence="1 2">DSM 18246</strain>
    </source>
</reference>
<dbReference type="EMBL" id="QWEH01000020">
    <property type="protein sequence ID" value="RHW29725.1"/>
    <property type="molecule type" value="Genomic_DNA"/>
</dbReference>
<sequence>MIKKITLILAILLVGFGISVIPVQSGILLTDGEENPLLFLPWDSDKLTIGWRHSVELTPWKETYRIIENGNLSLESTLYKSYGAGTPDTDGKVEFLPNGFIQVTGIDRVIPHYSLFYVAISNYYLENNEQRYPLSDYVPEDINIQIHYEQIQVYKWLLLRIFNKEVSLR</sequence>
<evidence type="ECO:0000313" key="2">
    <source>
        <dbReference type="Proteomes" id="UP000285456"/>
    </source>
</evidence>
<protein>
    <submittedName>
        <fullName evidence="1">DUF1850 domain-containing protein</fullName>
    </submittedName>
</protein>